<reference evidence="1" key="1">
    <citation type="journal article" date="2021" name="Proc. Natl. Acad. Sci. U.S.A.">
        <title>A Catalog of Tens of Thousands of Viruses from Human Metagenomes Reveals Hidden Associations with Chronic Diseases.</title>
        <authorList>
            <person name="Tisza M.J."/>
            <person name="Buck C.B."/>
        </authorList>
    </citation>
    <scope>NUCLEOTIDE SEQUENCE</scope>
    <source>
        <strain evidence="1">CtBCr48</strain>
    </source>
</reference>
<protein>
    <submittedName>
        <fullName evidence="1">Uncharacterized protein</fullName>
    </submittedName>
</protein>
<sequence>MKKVSNKIIAEVKKFGCYNTRDYYYSEAWSGEENDYIVIRINKKAHVPGTISWYNKSNWERVIPRV</sequence>
<organism evidence="1">
    <name type="scientific">Siphoviridae sp. ctBCr48</name>
    <dbReference type="NCBI Taxonomy" id="2827802"/>
    <lineage>
        <taxon>Viruses</taxon>
        <taxon>Duplodnaviria</taxon>
        <taxon>Heunggongvirae</taxon>
        <taxon>Uroviricota</taxon>
        <taxon>Caudoviricetes</taxon>
    </lineage>
</organism>
<evidence type="ECO:0000313" key="1">
    <source>
        <dbReference type="EMBL" id="DAF50372.1"/>
    </source>
</evidence>
<dbReference type="EMBL" id="BK032595">
    <property type="protein sequence ID" value="DAF50372.1"/>
    <property type="molecule type" value="Genomic_DNA"/>
</dbReference>
<proteinExistence type="predicted"/>
<name>A0A8S5SH48_9CAUD</name>
<accession>A0A8S5SH48</accession>